<reference evidence="4" key="1">
    <citation type="submission" date="2019-04" db="EMBL/GenBank/DDBJ databases">
        <authorList>
            <consortium name="GenomeTrakr network: Whole genome sequencing for foodborne pathogen traceback"/>
        </authorList>
    </citation>
    <scope>NUCLEOTIDE SEQUENCE</scope>
    <source>
        <strain evidence="4">TTU_498</strain>
    </source>
</reference>
<dbReference type="InterPro" id="IPR001091">
    <property type="entry name" value="RM_Methyltransferase"/>
</dbReference>
<evidence type="ECO:0000313" key="4">
    <source>
        <dbReference type="EMBL" id="EAK7278280.1"/>
    </source>
</evidence>
<dbReference type="Gene3D" id="3.40.50.150">
    <property type="entry name" value="Vaccinia Virus protein VP39"/>
    <property type="match status" value="1"/>
</dbReference>
<dbReference type="Pfam" id="PF01555">
    <property type="entry name" value="N6_N4_Mtase"/>
    <property type="match status" value="1"/>
</dbReference>
<sequence length="136" mass="15882">MKFNDLDLNNWKSCDINTDSLWLIASRDKSGKHRNIYHGNFIPQIPNQLIRRYTKKDDLIIDPFLGSGTTLYECEKLNRKCIGFDINESILEFVLDNFGINFDNKRYFLGNCDNTDIKKVDELLENALNKLESKKS</sequence>
<dbReference type="GO" id="GO:0032259">
    <property type="term" value="P:methylation"/>
    <property type="evidence" value="ECO:0007669"/>
    <property type="project" value="UniProtKB-KW"/>
</dbReference>
<dbReference type="EMBL" id="AACIUB010000001">
    <property type="protein sequence ID" value="EAK7278280.1"/>
    <property type="molecule type" value="Genomic_DNA"/>
</dbReference>
<name>A0A5T1BJI7_CAMJU</name>
<protein>
    <submittedName>
        <fullName evidence="4">DNA adenine methylase</fullName>
    </submittedName>
</protein>
<dbReference type="GO" id="GO:0003677">
    <property type="term" value="F:DNA binding"/>
    <property type="evidence" value="ECO:0007669"/>
    <property type="project" value="InterPro"/>
</dbReference>
<comment type="caution">
    <text evidence="4">The sequence shown here is derived from an EMBL/GenBank/DDBJ whole genome shotgun (WGS) entry which is preliminary data.</text>
</comment>
<evidence type="ECO:0000256" key="2">
    <source>
        <dbReference type="ARBA" id="ARBA00022679"/>
    </source>
</evidence>
<evidence type="ECO:0000256" key="1">
    <source>
        <dbReference type="ARBA" id="ARBA00022603"/>
    </source>
</evidence>
<keyword evidence="1 4" id="KW-0489">Methyltransferase</keyword>
<feature type="domain" description="DNA methylase N-4/N-6" evidence="3">
    <location>
        <begin position="15"/>
        <end position="92"/>
    </location>
</feature>
<dbReference type="InterPro" id="IPR002941">
    <property type="entry name" value="DNA_methylase_N4/N6"/>
</dbReference>
<accession>A0A5T1BJI7</accession>
<dbReference type="SUPFAM" id="SSF53335">
    <property type="entry name" value="S-adenosyl-L-methionine-dependent methyltransferases"/>
    <property type="match status" value="1"/>
</dbReference>
<organism evidence="4">
    <name type="scientific">Campylobacter jejuni</name>
    <dbReference type="NCBI Taxonomy" id="197"/>
    <lineage>
        <taxon>Bacteria</taxon>
        <taxon>Pseudomonadati</taxon>
        <taxon>Campylobacterota</taxon>
        <taxon>Epsilonproteobacteria</taxon>
        <taxon>Campylobacterales</taxon>
        <taxon>Campylobacteraceae</taxon>
        <taxon>Campylobacter</taxon>
    </lineage>
</organism>
<dbReference type="AlphaFoldDB" id="A0A5T1BJI7"/>
<keyword evidence="2" id="KW-0808">Transferase</keyword>
<dbReference type="InterPro" id="IPR029063">
    <property type="entry name" value="SAM-dependent_MTases_sf"/>
</dbReference>
<feature type="non-terminal residue" evidence="4">
    <location>
        <position position="136"/>
    </location>
</feature>
<gene>
    <name evidence="4" type="ORF">FBF98_00355</name>
</gene>
<dbReference type="PRINTS" id="PR00508">
    <property type="entry name" value="S21N4MTFRASE"/>
</dbReference>
<dbReference type="GO" id="GO:0008170">
    <property type="term" value="F:N-methyltransferase activity"/>
    <property type="evidence" value="ECO:0007669"/>
    <property type="project" value="InterPro"/>
</dbReference>
<evidence type="ECO:0000259" key="3">
    <source>
        <dbReference type="Pfam" id="PF01555"/>
    </source>
</evidence>
<proteinExistence type="predicted"/>